<dbReference type="PANTHER" id="PTHR12131:SF1">
    <property type="entry name" value="ATP-DEPENDENT RNA HELICASE SUPV3L1, MITOCHONDRIAL-RELATED"/>
    <property type="match status" value="1"/>
</dbReference>
<dbReference type="InterPro" id="IPR001650">
    <property type="entry name" value="Helicase_C-like"/>
</dbReference>
<dbReference type="GO" id="GO:0003724">
    <property type="term" value="F:RNA helicase activity"/>
    <property type="evidence" value="ECO:0007669"/>
    <property type="project" value="UniProtKB-EC"/>
</dbReference>
<dbReference type="GO" id="GO:0070478">
    <property type="term" value="P:nuclear-transcribed mRNA catabolic process, 3'-5' exonucleolytic nonsense-mediated decay"/>
    <property type="evidence" value="ECO:0007669"/>
    <property type="project" value="TreeGrafter"/>
</dbReference>
<evidence type="ECO:0000256" key="3">
    <source>
        <dbReference type="ARBA" id="ARBA00022806"/>
    </source>
</evidence>
<sequence length="1124" mass="124497">MTTEILYNMLCSAADAIRDLEIVIMDEVHYLNDAERGHVWEQIMIMLPKHVLLVMLSATVPNTLEFADWLGRIRDSEIHVVATDRRPVPLEHYLFTGLDGQATDQHLHLLVDQNGNFRPSGYNQAISTYKASKLKKLPKPPGENSRTEELAAAGRGQGGNSGSKPAKAFTGGKANTPGRWNYMPSSDAISVREKRMKTMWLGVVRMLQEQKLMPAIAFGFSRNSLEVLAGHLSSVDLLSKSEKNQVRQFLRLSIKKRLKGPDARLPSVLFITDLVRRGLAVHHAGMLPLLKETVEMLFQRGLVRLLFATETFAMGVNMPARSVLFSTLEKFDGRRHRPLNPGEYTQMAGRAGRRGLDPSGTVIIIVEGIGRTLISPIFGAPSEGTLSSIILGTPTKLASQFKITYSMILHLHRTNWLSPQDVMRRSFMEAPALRREIERRQWLARLKSRLENTTTLIPSAGAASTSALSWTNKSAPLGSTSVPVGEPVLQVRCPFGQVECAEEMASYYQASHAWICLYVTILCLTMACCKFRQLSATLSLVLADQPMTDLQRVFCPGRLLFVQLPASDPKCTRASQSLPNWLVPAMVVDLCKTTVQGQTEVHWNLITWQPSDRFPTRTSHPPYRQMLPMSDVAVAANTPDSESPGVCTDVDADMDDEAEEDVLRDGEDCWMKPTPFPPQLMPLFIPESFDDSLARLTLLSDQHSRSLVRLCDNVVQFKSHRFGANSSITLSEQLTRAIDRHSRELTASAAGLRLVVGANTSGADTELPQLVLATNQALWNLVQPFQTGDHDGSTSSVMYGLLPDCPTPLHLGRATRAKSNQDDSGSSVYDELWSLSDELVNSLIPSSSVPSSNPLAPLTCPDLVSHFARFHRTCRRRWAVKRLEASLSDDKLHLNTEYVGRLRVLEELGFIDAAVERGCLSLKEGSFTQLPAADIAALLSCFVLESRTSDLARDDQSTSLANLLTVLAESVQPDTDANTKTAAVDSKNLERKIVDVPEHLRAPVIKMFEYAVNLESLQKKHGLSDPRADTQLNCSLVRATYAWATGHSFANLVQLTDMPEGNVVRGLLKLDELLRHICNACHRLGDQALGLRMNEARMAVHRDLVCAPSLYISEDFIYKPDTSV</sequence>
<dbReference type="GO" id="GO:0003676">
    <property type="term" value="F:nucleic acid binding"/>
    <property type="evidence" value="ECO:0007669"/>
    <property type="project" value="InterPro"/>
</dbReference>
<dbReference type="InterPro" id="IPR050699">
    <property type="entry name" value="RNA-DNA_Helicase"/>
</dbReference>
<dbReference type="EMBL" id="QNGE01000851">
    <property type="protein sequence ID" value="KAA3679089.1"/>
    <property type="molecule type" value="Genomic_DNA"/>
</dbReference>
<dbReference type="PROSITE" id="PS51194">
    <property type="entry name" value="HELICASE_CTER"/>
    <property type="match status" value="1"/>
</dbReference>
<evidence type="ECO:0000256" key="6">
    <source>
        <dbReference type="SAM" id="MobiDB-lite"/>
    </source>
</evidence>
<evidence type="ECO:0000259" key="7">
    <source>
        <dbReference type="PROSITE" id="PS51192"/>
    </source>
</evidence>
<evidence type="ECO:0000259" key="8">
    <source>
        <dbReference type="PROSITE" id="PS51194"/>
    </source>
</evidence>
<dbReference type="Pfam" id="PF08148">
    <property type="entry name" value="DSHCT"/>
    <property type="match status" value="1"/>
</dbReference>
<dbReference type="SMART" id="SM01142">
    <property type="entry name" value="DSHCT"/>
    <property type="match status" value="1"/>
</dbReference>
<feature type="region of interest" description="Disordered" evidence="6">
    <location>
        <begin position="133"/>
        <end position="178"/>
    </location>
</feature>
<dbReference type="Pfam" id="PF00271">
    <property type="entry name" value="Helicase_C"/>
    <property type="match status" value="1"/>
</dbReference>
<evidence type="ECO:0000313" key="10">
    <source>
        <dbReference type="Proteomes" id="UP000324629"/>
    </source>
</evidence>
<keyword evidence="2" id="KW-0378">Hydrolase</keyword>
<keyword evidence="10" id="KW-1185">Reference proteome</keyword>
<feature type="domain" description="Helicase ATP-binding" evidence="7">
    <location>
        <begin position="1"/>
        <end position="78"/>
    </location>
</feature>
<dbReference type="Pfam" id="PF00270">
    <property type="entry name" value="DEAD"/>
    <property type="match status" value="1"/>
</dbReference>
<dbReference type="InterPro" id="IPR012961">
    <property type="entry name" value="Ski2/MTR4_C"/>
</dbReference>
<dbReference type="GO" id="GO:0016787">
    <property type="term" value="F:hydrolase activity"/>
    <property type="evidence" value="ECO:0007669"/>
    <property type="project" value="UniProtKB-KW"/>
</dbReference>
<dbReference type="CDD" id="cd18795">
    <property type="entry name" value="SF2_C_Ski2"/>
    <property type="match status" value="1"/>
</dbReference>
<comment type="catalytic activity">
    <reaction evidence="5">
        <text>ATP + H2O = ADP + phosphate + H(+)</text>
        <dbReference type="Rhea" id="RHEA:13065"/>
        <dbReference type="ChEBI" id="CHEBI:15377"/>
        <dbReference type="ChEBI" id="CHEBI:15378"/>
        <dbReference type="ChEBI" id="CHEBI:30616"/>
        <dbReference type="ChEBI" id="CHEBI:43474"/>
        <dbReference type="ChEBI" id="CHEBI:456216"/>
        <dbReference type="EC" id="3.6.4.13"/>
    </reaction>
</comment>
<gene>
    <name evidence="9" type="ORF">DEA37_0013164</name>
</gene>
<dbReference type="PANTHER" id="PTHR12131">
    <property type="entry name" value="ATP-DEPENDENT RNA AND DNA HELICASE"/>
    <property type="match status" value="1"/>
</dbReference>
<dbReference type="SUPFAM" id="SSF52540">
    <property type="entry name" value="P-loop containing nucleoside triphosphate hydrolases"/>
    <property type="match status" value="2"/>
</dbReference>
<dbReference type="InterPro" id="IPR011545">
    <property type="entry name" value="DEAD/DEAH_box_helicase_dom"/>
</dbReference>
<dbReference type="InterPro" id="IPR014001">
    <property type="entry name" value="Helicase_ATP-bd"/>
</dbReference>
<keyword evidence="4" id="KW-0067">ATP-binding</keyword>
<reference evidence="9 10" key="1">
    <citation type="journal article" date="2019" name="Gigascience">
        <title>Whole-genome sequence of the oriental lung fluke Paragonimus westermani.</title>
        <authorList>
            <person name="Oey H."/>
            <person name="Zakrzewski M."/>
            <person name="Narain K."/>
            <person name="Devi K.R."/>
            <person name="Agatsuma T."/>
            <person name="Nawaratna S."/>
            <person name="Gobert G.N."/>
            <person name="Jones M.K."/>
            <person name="Ragan M.A."/>
            <person name="McManus D.P."/>
            <person name="Krause L."/>
        </authorList>
    </citation>
    <scope>NUCLEOTIDE SEQUENCE [LARGE SCALE GENOMIC DNA]</scope>
    <source>
        <strain evidence="9 10">IND2009</strain>
    </source>
</reference>
<comment type="caution">
    <text evidence="9">The sequence shown here is derived from an EMBL/GenBank/DDBJ whole genome shotgun (WGS) entry which is preliminary data.</text>
</comment>
<dbReference type="Proteomes" id="UP000324629">
    <property type="component" value="Unassembled WGS sequence"/>
</dbReference>
<dbReference type="Gene3D" id="1.10.3380.30">
    <property type="match status" value="1"/>
</dbReference>
<dbReference type="PROSITE" id="PS51192">
    <property type="entry name" value="HELICASE_ATP_BIND_1"/>
    <property type="match status" value="1"/>
</dbReference>
<organism evidence="9 10">
    <name type="scientific">Paragonimus westermani</name>
    <dbReference type="NCBI Taxonomy" id="34504"/>
    <lineage>
        <taxon>Eukaryota</taxon>
        <taxon>Metazoa</taxon>
        <taxon>Spiralia</taxon>
        <taxon>Lophotrochozoa</taxon>
        <taxon>Platyhelminthes</taxon>
        <taxon>Trematoda</taxon>
        <taxon>Digenea</taxon>
        <taxon>Plagiorchiida</taxon>
        <taxon>Troglotremata</taxon>
        <taxon>Troglotrematidae</taxon>
        <taxon>Paragonimus</taxon>
    </lineage>
</organism>
<dbReference type="GO" id="GO:0055087">
    <property type="term" value="C:Ski complex"/>
    <property type="evidence" value="ECO:0007669"/>
    <property type="project" value="TreeGrafter"/>
</dbReference>
<protein>
    <submittedName>
        <fullName evidence="9">Antiviral helicase SKI2</fullName>
    </submittedName>
</protein>
<dbReference type="Gene3D" id="3.40.50.300">
    <property type="entry name" value="P-loop containing nucleotide triphosphate hydrolases"/>
    <property type="match status" value="2"/>
</dbReference>
<accession>A0A5J4NUE0</accession>
<dbReference type="GO" id="GO:0005524">
    <property type="term" value="F:ATP binding"/>
    <property type="evidence" value="ECO:0007669"/>
    <property type="project" value="UniProtKB-KW"/>
</dbReference>
<evidence type="ECO:0000313" key="9">
    <source>
        <dbReference type="EMBL" id="KAA3679089.1"/>
    </source>
</evidence>
<dbReference type="InterPro" id="IPR027417">
    <property type="entry name" value="P-loop_NTPase"/>
</dbReference>
<proteinExistence type="predicted"/>
<evidence type="ECO:0000256" key="5">
    <source>
        <dbReference type="ARBA" id="ARBA00047984"/>
    </source>
</evidence>
<keyword evidence="3 9" id="KW-0347">Helicase</keyword>
<dbReference type="AlphaFoldDB" id="A0A5J4NUE0"/>
<feature type="domain" description="Helicase C-terminal" evidence="8">
    <location>
        <begin position="233"/>
        <end position="401"/>
    </location>
</feature>
<evidence type="ECO:0000256" key="4">
    <source>
        <dbReference type="ARBA" id="ARBA00022840"/>
    </source>
</evidence>
<evidence type="ECO:0000256" key="1">
    <source>
        <dbReference type="ARBA" id="ARBA00022741"/>
    </source>
</evidence>
<evidence type="ECO:0000256" key="2">
    <source>
        <dbReference type="ARBA" id="ARBA00022801"/>
    </source>
</evidence>
<dbReference type="SMART" id="SM00490">
    <property type="entry name" value="HELICc"/>
    <property type="match status" value="1"/>
</dbReference>
<name>A0A5J4NUE0_9TREM</name>
<keyword evidence="1" id="KW-0547">Nucleotide-binding</keyword>